<dbReference type="SUPFAM" id="SSF63862">
    <property type="entry name" value="Thiamin pyrophosphokinase, substrate-binding domain"/>
    <property type="match status" value="1"/>
</dbReference>
<keyword evidence="2" id="KW-0547">Nucleotide-binding</keyword>
<dbReference type="Pfam" id="PF04265">
    <property type="entry name" value="TPK_B1_binding"/>
    <property type="match status" value="1"/>
</dbReference>
<dbReference type="Proteomes" id="UP001470230">
    <property type="component" value="Unassembled WGS sequence"/>
</dbReference>
<reference evidence="6 7" key="1">
    <citation type="submission" date="2024-04" db="EMBL/GenBank/DDBJ databases">
        <title>Tritrichomonas musculus Genome.</title>
        <authorList>
            <person name="Alves-Ferreira E."/>
            <person name="Grigg M."/>
            <person name="Lorenzi H."/>
            <person name="Galac M."/>
        </authorList>
    </citation>
    <scope>NUCLEOTIDE SEQUENCE [LARGE SCALE GENOMIC DNA]</scope>
    <source>
        <strain evidence="6 7">EAF2021</strain>
    </source>
</reference>
<dbReference type="EMBL" id="JAPFFF010000003">
    <property type="protein sequence ID" value="KAK8895069.1"/>
    <property type="molecule type" value="Genomic_DNA"/>
</dbReference>
<proteinExistence type="predicted"/>
<keyword evidence="4" id="KW-0067">ATP-binding</keyword>
<dbReference type="InterPro" id="IPR007373">
    <property type="entry name" value="Thiamin_PyroPKinase_B1-bd"/>
</dbReference>
<dbReference type="Pfam" id="PF04263">
    <property type="entry name" value="TPK_catalytic"/>
    <property type="match status" value="1"/>
</dbReference>
<evidence type="ECO:0000256" key="3">
    <source>
        <dbReference type="ARBA" id="ARBA00022777"/>
    </source>
</evidence>
<comment type="caution">
    <text evidence="6">The sequence shown here is derived from an EMBL/GenBank/DDBJ whole genome shotgun (WGS) entry which is preliminary data.</text>
</comment>
<accession>A0ABR2KVC0</accession>
<keyword evidence="1" id="KW-0808">Transferase</keyword>
<organism evidence="6 7">
    <name type="scientific">Tritrichomonas musculus</name>
    <dbReference type="NCBI Taxonomy" id="1915356"/>
    <lineage>
        <taxon>Eukaryota</taxon>
        <taxon>Metamonada</taxon>
        <taxon>Parabasalia</taxon>
        <taxon>Tritrichomonadida</taxon>
        <taxon>Tritrichomonadidae</taxon>
        <taxon>Tritrichomonas</taxon>
    </lineage>
</organism>
<dbReference type="InterPro" id="IPR036759">
    <property type="entry name" value="TPK_catalytic_sf"/>
</dbReference>
<evidence type="ECO:0000256" key="4">
    <source>
        <dbReference type="ARBA" id="ARBA00022840"/>
    </source>
</evidence>
<dbReference type="CDD" id="cd07995">
    <property type="entry name" value="TPK"/>
    <property type="match status" value="1"/>
</dbReference>
<dbReference type="Gene3D" id="3.40.50.10240">
    <property type="entry name" value="Thiamin pyrophosphokinase, catalytic domain"/>
    <property type="match status" value="1"/>
</dbReference>
<dbReference type="GO" id="GO:0016301">
    <property type="term" value="F:kinase activity"/>
    <property type="evidence" value="ECO:0007669"/>
    <property type="project" value="UniProtKB-KW"/>
</dbReference>
<keyword evidence="7" id="KW-1185">Reference proteome</keyword>
<dbReference type="PANTHER" id="PTHR13622:SF8">
    <property type="entry name" value="THIAMIN PYROPHOSPHOKINASE 1"/>
    <property type="match status" value="1"/>
</dbReference>
<evidence type="ECO:0000256" key="1">
    <source>
        <dbReference type="ARBA" id="ARBA00022679"/>
    </source>
</evidence>
<evidence type="ECO:0000256" key="2">
    <source>
        <dbReference type="ARBA" id="ARBA00022741"/>
    </source>
</evidence>
<dbReference type="InterPro" id="IPR007371">
    <property type="entry name" value="TPK_catalytic"/>
</dbReference>
<gene>
    <name evidence="6" type="ORF">M9Y10_023511</name>
</gene>
<evidence type="ECO:0000313" key="6">
    <source>
        <dbReference type="EMBL" id="KAK8895069.1"/>
    </source>
</evidence>
<dbReference type="SUPFAM" id="SSF63999">
    <property type="entry name" value="Thiamin pyrophosphokinase, catalytic domain"/>
    <property type="match status" value="1"/>
</dbReference>
<dbReference type="InterPro" id="IPR036371">
    <property type="entry name" value="TPK_B1-bd_sf"/>
</dbReference>
<name>A0ABR2KVC0_9EUKA</name>
<feature type="domain" description="Thiamin pyrophosphokinase thiamin-binding" evidence="5">
    <location>
        <begin position="157"/>
        <end position="221"/>
    </location>
</feature>
<evidence type="ECO:0000259" key="5">
    <source>
        <dbReference type="SMART" id="SM00983"/>
    </source>
</evidence>
<protein>
    <submittedName>
        <fullName evidence="6">cAMP-dependent protein kinase subunit</fullName>
    </submittedName>
</protein>
<evidence type="ECO:0000313" key="7">
    <source>
        <dbReference type="Proteomes" id="UP001470230"/>
    </source>
</evidence>
<keyword evidence="3 6" id="KW-0418">Kinase</keyword>
<sequence length="240" mass="27257">MLSHPIESGQPYTALALNFILPKFFAPLWNNAKTRVCADGGANRILKFSQDNNVQIKHPDFVTGDLDSLKPQTRDYYAKKGTQFIKIYDQDFNDIEKSLSTIIKNGIKEPVILFGAWGGRFDHTISSLHSTLECPELRTFFLDDDNFSTWIFPSDKGIICPQKWTTKMCGLLPVGQPVEHVWTKGLKWDVDFGLSMGTFVSSSNEIKQGAECVEIKTSHPILWQNQTKKYNDLPLQQLIK</sequence>
<dbReference type="NCBIfam" id="TIGR01378">
    <property type="entry name" value="thi_PPkinase"/>
    <property type="match status" value="1"/>
</dbReference>
<dbReference type="SMART" id="SM00983">
    <property type="entry name" value="TPK_B1_binding"/>
    <property type="match status" value="1"/>
</dbReference>
<dbReference type="PANTHER" id="PTHR13622">
    <property type="entry name" value="THIAMIN PYROPHOSPHOKINASE"/>
    <property type="match status" value="1"/>
</dbReference>
<dbReference type="InterPro" id="IPR006282">
    <property type="entry name" value="Thi_PPkinase"/>
</dbReference>